<dbReference type="Proteomes" id="UP000050326">
    <property type="component" value="Unassembled WGS sequence"/>
</dbReference>
<sequence>MNKQQIIDELKNRGQSDPFKNVKILLGEDLLLTSYYLEAAIIKGHYVQPENYYVFLFDKGSIHEFRSAEEAAESAMQNAGFDFSIIEAGDYVDFGHLGSFYICGENISRDKFLISVKEPQSYENPEETFYIEKEFAQGIINKKGA</sequence>
<dbReference type="EMBL" id="LKET01000021">
    <property type="protein sequence ID" value="KPU45442.1"/>
    <property type="molecule type" value="Genomic_DNA"/>
</dbReference>
<dbReference type="AlphaFoldDB" id="A0A0P8W9Z9"/>
<accession>A0A0P8W9Z9</accession>
<evidence type="ECO:0000313" key="2">
    <source>
        <dbReference type="Proteomes" id="UP000050326"/>
    </source>
</evidence>
<protein>
    <submittedName>
        <fullName evidence="1">Uncharacterized protein</fullName>
    </submittedName>
</protein>
<evidence type="ECO:0000313" key="1">
    <source>
        <dbReference type="EMBL" id="KPU45442.1"/>
    </source>
</evidence>
<dbReference type="STRING" id="36849.OXPF_06750"/>
<name>A0A0P8W9Z9_9CLOT</name>
<organism evidence="1 2">
    <name type="scientific">Oxobacter pfennigii</name>
    <dbReference type="NCBI Taxonomy" id="36849"/>
    <lineage>
        <taxon>Bacteria</taxon>
        <taxon>Bacillati</taxon>
        <taxon>Bacillota</taxon>
        <taxon>Clostridia</taxon>
        <taxon>Eubacteriales</taxon>
        <taxon>Clostridiaceae</taxon>
        <taxon>Oxobacter</taxon>
    </lineage>
</organism>
<keyword evidence="2" id="KW-1185">Reference proteome</keyword>
<dbReference type="RefSeq" id="WP_054873793.1">
    <property type="nucleotide sequence ID" value="NZ_LKET01000021.1"/>
</dbReference>
<proteinExistence type="predicted"/>
<comment type="caution">
    <text evidence="1">The sequence shown here is derived from an EMBL/GenBank/DDBJ whole genome shotgun (WGS) entry which is preliminary data.</text>
</comment>
<reference evidence="1 2" key="1">
    <citation type="submission" date="2015-09" db="EMBL/GenBank/DDBJ databases">
        <title>Genome sequence of Oxobacter pfennigii DSM 3222.</title>
        <authorList>
            <person name="Poehlein A."/>
            <person name="Bengelsdorf F.R."/>
            <person name="Schiel-Bengelsdorf B."/>
            <person name="Duerre P."/>
            <person name="Daniel R."/>
        </authorList>
    </citation>
    <scope>NUCLEOTIDE SEQUENCE [LARGE SCALE GENOMIC DNA]</scope>
    <source>
        <strain evidence="1 2">DSM 3222</strain>
    </source>
</reference>
<gene>
    <name evidence="1" type="ORF">OXPF_06750</name>
</gene>